<dbReference type="InterPro" id="IPR011011">
    <property type="entry name" value="Znf_FYVE_PHD"/>
</dbReference>
<name>A0A5E4Q6I7_9NEOP</name>
<feature type="domain" description="FP protein C-terminal" evidence="3">
    <location>
        <begin position="283"/>
        <end position="335"/>
    </location>
</feature>
<accession>A0A5E4Q6I7</accession>
<evidence type="ECO:0000313" key="4">
    <source>
        <dbReference type="EMBL" id="VVC92595.1"/>
    </source>
</evidence>
<dbReference type="InterPro" id="IPR013083">
    <property type="entry name" value="Znf_RING/FYVE/PHD"/>
</dbReference>
<dbReference type="Gene3D" id="3.30.70.1820">
    <property type="entry name" value="L1 transposable element, RRM domain"/>
    <property type="match status" value="1"/>
</dbReference>
<organism evidence="4 5">
    <name type="scientific">Leptidea sinapis</name>
    <dbReference type="NCBI Taxonomy" id="189913"/>
    <lineage>
        <taxon>Eukaryota</taxon>
        <taxon>Metazoa</taxon>
        <taxon>Ecdysozoa</taxon>
        <taxon>Arthropoda</taxon>
        <taxon>Hexapoda</taxon>
        <taxon>Insecta</taxon>
        <taxon>Pterygota</taxon>
        <taxon>Neoptera</taxon>
        <taxon>Endopterygota</taxon>
        <taxon>Lepidoptera</taxon>
        <taxon>Glossata</taxon>
        <taxon>Ditrysia</taxon>
        <taxon>Papilionoidea</taxon>
        <taxon>Pieridae</taxon>
        <taxon>Dismorphiinae</taxon>
        <taxon>Leptidea</taxon>
    </lineage>
</organism>
<reference evidence="4 5" key="1">
    <citation type="submission" date="2017-07" db="EMBL/GenBank/DDBJ databases">
        <authorList>
            <person name="Talla V."/>
            <person name="Backstrom N."/>
        </authorList>
    </citation>
    <scope>NUCLEOTIDE SEQUENCE [LARGE SCALE GENOMIC DNA]</scope>
</reference>
<evidence type="ECO:0000256" key="1">
    <source>
        <dbReference type="SAM" id="Coils"/>
    </source>
</evidence>
<dbReference type="PANTHER" id="PTHR11505">
    <property type="entry name" value="L1 TRANSPOSABLE ELEMENT-RELATED"/>
    <property type="match status" value="1"/>
</dbReference>
<protein>
    <recommendedName>
        <fullName evidence="3">FP protein C-terminal domain-containing protein</fullName>
    </recommendedName>
</protein>
<dbReference type="Gene3D" id="3.30.40.10">
    <property type="entry name" value="Zinc/RING finger domain, C3HC4 (zinc finger)"/>
    <property type="match status" value="1"/>
</dbReference>
<keyword evidence="1" id="KW-0175">Coiled coil</keyword>
<proteinExistence type="predicted"/>
<dbReference type="Proteomes" id="UP000324832">
    <property type="component" value="Unassembled WGS sequence"/>
</dbReference>
<dbReference type="SUPFAM" id="SSF57903">
    <property type="entry name" value="FYVE/PHD zinc finger"/>
    <property type="match status" value="1"/>
</dbReference>
<dbReference type="EMBL" id="FZQP02001338">
    <property type="protein sequence ID" value="VVC92595.1"/>
    <property type="molecule type" value="Genomic_DNA"/>
</dbReference>
<dbReference type="Pfam" id="PF25298">
    <property type="entry name" value="Baculo_FP_2nd"/>
    <property type="match status" value="1"/>
</dbReference>
<feature type="region of interest" description="Disordered" evidence="2">
    <location>
        <begin position="61"/>
        <end position="80"/>
    </location>
</feature>
<evidence type="ECO:0000313" key="5">
    <source>
        <dbReference type="Proteomes" id="UP000324832"/>
    </source>
</evidence>
<gene>
    <name evidence="4" type="ORF">LSINAPIS_LOCUS5001</name>
</gene>
<feature type="coiled-coil region" evidence="1">
    <location>
        <begin position="140"/>
        <end position="167"/>
    </location>
</feature>
<evidence type="ECO:0000259" key="3">
    <source>
        <dbReference type="Pfam" id="PF25298"/>
    </source>
</evidence>
<dbReference type="InterPro" id="IPR057251">
    <property type="entry name" value="FP_C"/>
</dbReference>
<dbReference type="InterPro" id="IPR004244">
    <property type="entry name" value="Transposase_22"/>
</dbReference>
<sequence length="335" mass="38260">MGLQCEARSNSINVTQKRIKCTSCALLYHSECVNFDDTSSLSRNQWKCLSCLIKQRKVGDNSKTPVRSSKPQGSITQPSINVRNPSEISDLLPHLKQLLDKKLKTIKEEIVAEIKSSLLKQIKDEVKAISSQFNLIQESYQVLQNEHHDLKQDIVKLQADIVEKDDQISELRHSINKQQQWCRQSNIEIVGLPEAPNENPKTLMVEIAKHAGLELSFDEIEFAHRVQPFKSTPKRPKPLVIKLKDRITKDRILSGLRKTKGITTKDIGWSGSPTRFFVFEHLTPDNKSLLKGSKDLAGKKSYKFVWVRNCQIFLRKNEESPAITINTKKDLLKIV</sequence>
<evidence type="ECO:0000256" key="2">
    <source>
        <dbReference type="SAM" id="MobiDB-lite"/>
    </source>
</evidence>
<keyword evidence="5" id="KW-1185">Reference proteome</keyword>
<dbReference type="AlphaFoldDB" id="A0A5E4Q6I7"/>